<dbReference type="AlphaFoldDB" id="A0A365P7U3"/>
<reference evidence="2 3" key="1">
    <citation type="submission" date="2018-06" db="EMBL/GenBank/DDBJ databases">
        <title>Whole genome sequencing of four bacterial strains from South Shetland trench revealing bio-synthetic gene clusters.</title>
        <authorList>
            <person name="Abdel-Mageed W.M."/>
            <person name="Lehri B."/>
            <person name="Jarmusch S.A."/>
            <person name="Miranda K."/>
            <person name="Goodfellow M."/>
            <person name="Jaspars M."/>
            <person name="Karlyshev A.V."/>
        </authorList>
    </citation>
    <scope>NUCLEOTIDE SEQUENCE [LARGE SCALE GENOMIC DNA]</scope>
    <source>
        <strain evidence="2 3">SST1</strain>
    </source>
</reference>
<evidence type="ECO:0000256" key="1">
    <source>
        <dbReference type="SAM" id="Phobius"/>
    </source>
</evidence>
<comment type="caution">
    <text evidence="2">The sequence shown here is derived from an EMBL/GenBank/DDBJ whole genome shotgun (WGS) entry which is preliminary data.</text>
</comment>
<dbReference type="EMBL" id="QNTT01000044">
    <property type="protein sequence ID" value="RBA32613.1"/>
    <property type="molecule type" value="Genomic_DNA"/>
</dbReference>
<evidence type="ECO:0000313" key="3">
    <source>
        <dbReference type="Proteomes" id="UP000252187"/>
    </source>
</evidence>
<protein>
    <submittedName>
        <fullName evidence="2">Uncharacterized protein</fullName>
    </submittedName>
</protein>
<dbReference type="Proteomes" id="UP000252187">
    <property type="component" value="Unassembled WGS sequence"/>
</dbReference>
<organism evidence="2 3">
    <name type="scientific">Dietzia maris</name>
    <dbReference type="NCBI Taxonomy" id="37915"/>
    <lineage>
        <taxon>Bacteria</taxon>
        <taxon>Bacillati</taxon>
        <taxon>Actinomycetota</taxon>
        <taxon>Actinomycetes</taxon>
        <taxon>Mycobacteriales</taxon>
        <taxon>Dietziaceae</taxon>
        <taxon>Dietzia</taxon>
    </lineage>
</organism>
<evidence type="ECO:0000313" key="2">
    <source>
        <dbReference type="EMBL" id="RBA32613.1"/>
    </source>
</evidence>
<feature type="transmembrane region" description="Helical" evidence="1">
    <location>
        <begin position="63"/>
        <end position="82"/>
    </location>
</feature>
<name>A0A365P7U3_9ACTN</name>
<accession>A0A365P7U3</accession>
<keyword evidence="1" id="KW-1133">Transmembrane helix</keyword>
<keyword evidence="1" id="KW-0812">Transmembrane</keyword>
<sequence>MSTVPARRRSTITTVALVGLGLTAATLAVGTGLLTIGSSLNATVASAELAAGAALMSRTTWMLPALFTVMVFAGMVVAVHLIGGRRRPQTTEARVRTRDNEPHLAIPFELRAPDRAVAEATRGLFRHIDS</sequence>
<proteinExistence type="predicted"/>
<keyword evidence="1" id="KW-0472">Membrane</keyword>
<gene>
    <name evidence="2" type="ORF">DQ226_13785</name>
</gene>